<organism evidence="1 2">
    <name type="scientific">Vaccinium darrowii</name>
    <dbReference type="NCBI Taxonomy" id="229202"/>
    <lineage>
        <taxon>Eukaryota</taxon>
        <taxon>Viridiplantae</taxon>
        <taxon>Streptophyta</taxon>
        <taxon>Embryophyta</taxon>
        <taxon>Tracheophyta</taxon>
        <taxon>Spermatophyta</taxon>
        <taxon>Magnoliopsida</taxon>
        <taxon>eudicotyledons</taxon>
        <taxon>Gunneridae</taxon>
        <taxon>Pentapetalae</taxon>
        <taxon>asterids</taxon>
        <taxon>Ericales</taxon>
        <taxon>Ericaceae</taxon>
        <taxon>Vaccinioideae</taxon>
        <taxon>Vaccinieae</taxon>
        <taxon>Vaccinium</taxon>
    </lineage>
</organism>
<protein>
    <submittedName>
        <fullName evidence="1">Uncharacterized protein</fullName>
    </submittedName>
</protein>
<reference evidence="1 2" key="1">
    <citation type="journal article" date="2021" name="Hortic Res">
        <title>High-quality reference genome and annotation aids understanding of berry development for evergreen blueberry (Vaccinium darrowii).</title>
        <authorList>
            <person name="Yu J."/>
            <person name="Hulse-Kemp A.M."/>
            <person name="Babiker E."/>
            <person name="Staton M."/>
        </authorList>
    </citation>
    <scope>NUCLEOTIDE SEQUENCE [LARGE SCALE GENOMIC DNA]</scope>
    <source>
        <strain evidence="2">cv. NJ 8807/NJ 8810</strain>
        <tissue evidence="1">Young leaf</tissue>
    </source>
</reference>
<evidence type="ECO:0000313" key="2">
    <source>
        <dbReference type="Proteomes" id="UP000828048"/>
    </source>
</evidence>
<sequence>MSTSPAPTPPHATNSTSPPPPATNSTSPTQPATNTASLPPATPAPSTSLSPPQSLPTGVTIVGMVIGGVLITLVIILGHLFFYFKKKVYHCPLPDGPYDLQPQHWQPNTPQPGSHAVNIPPIPSPPHAAMSPIPSTRVTFVSSERRFTFTYEELAKATDGFSKANVLGQGGFGYVYKGILPNGEEVAIKQLKEGSHQGDREFQAEVEIISRVHHRNLVTLVGYCIAGSHRILVYDFVPNNTLEFHLHSRGRPNMDWPTRLRSALGAAKGLAYLHEDCDPKIIHRDIKSANILLDFNFEAKVADFGLAKQCSSNTGTHISTKPMGTFGYLAPEYASTGILTEKVDVYSFGVMLLELITGRKALFSSPSSEKESLVAWARPLLPQALDEENFDGLVDPRLPNEYNHNEMLRMVNCAACCVKLSAQHRPQMSQVVLALEGRLSLSDRDAEILGHNTASISHGSSDYDTSRARTMLGPDGTTL</sequence>
<proteinExistence type="predicted"/>
<dbReference type="Proteomes" id="UP000828048">
    <property type="component" value="Chromosome 11"/>
</dbReference>
<comment type="caution">
    <text evidence="1">The sequence shown here is derived from an EMBL/GenBank/DDBJ whole genome shotgun (WGS) entry which is preliminary data.</text>
</comment>
<name>A0ACB7YKA5_9ERIC</name>
<dbReference type="EMBL" id="CM037161">
    <property type="protein sequence ID" value="KAH7853275.1"/>
    <property type="molecule type" value="Genomic_DNA"/>
</dbReference>
<gene>
    <name evidence="1" type="ORF">Vadar_000800</name>
</gene>
<accession>A0ACB7YKA5</accession>
<keyword evidence="2" id="KW-1185">Reference proteome</keyword>
<evidence type="ECO:0000313" key="1">
    <source>
        <dbReference type="EMBL" id="KAH7853275.1"/>
    </source>
</evidence>